<keyword evidence="1" id="KW-0472">Membrane</keyword>
<keyword evidence="1" id="KW-1133">Transmembrane helix</keyword>
<keyword evidence="2" id="KW-0732">Signal</keyword>
<keyword evidence="4" id="KW-1185">Reference proteome</keyword>
<feature type="transmembrane region" description="Helical" evidence="1">
    <location>
        <begin position="220"/>
        <end position="241"/>
    </location>
</feature>
<evidence type="ECO:0000256" key="1">
    <source>
        <dbReference type="SAM" id="Phobius"/>
    </source>
</evidence>
<feature type="chain" id="PRO_5045752825" evidence="2">
    <location>
        <begin position="22"/>
        <end position="259"/>
    </location>
</feature>
<keyword evidence="1" id="KW-0812">Transmembrane</keyword>
<feature type="signal peptide" evidence="2">
    <location>
        <begin position="1"/>
        <end position="21"/>
    </location>
</feature>
<reference evidence="3 4" key="1">
    <citation type="journal article" date="2024" name="IMA Fungus">
        <title>IMA Genome - F19 : A genome assembly and annotation guide to empower mycologists, including annotated draft genome sequences of Ceratocystis pirilliformis, Diaporthe australafricana, Fusarium ophioides, Paecilomyces lecythidis, and Sporothrix stenoceras.</title>
        <authorList>
            <person name="Aylward J."/>
            <person name="Wilson A.M."/>
            <person name="Visagie C.M."/>
            <person name="Spraker J."/>
            <person name="Barnes I."/>
            <person name="Buitendag C."/>
            <person name="Ceriani C."/>
            <person name="Del Mar Angel L."/>
            <person name="du Plessis D."/>
            <person name="Fuchs T."/>
            <person name="Gasser K."/>
            <person name="Kramer D."/>
            <person name="Li W."/>
            <person name="Munsamy K."/>
            <person name="Piso A."/>
            <person name="Price J.L."/>
            <person name="Sonnekus B."/>
            <person name="Thomas C."/>
            <person name="van der Nest A."/>
            <person name="van Dijk A."/>
            <person name="van Heerden A."/>
            <person name="van Vuuren N."/>
            <person name="Yilmaz N."/>
            <person name="Duong T.A."/>
            <person name="van der Merwe N.A."/>
            <person name="Wingfield M.J."/>
            <person name="Wingfield B.D."/>
        </authorList>
    </citation>
    <scope>NUCLEOTIDE SEQUENCE [LARGE SCALE GENOMIC DNA]</scope>
    <source>
        <strain evidence="3 4">CMW 18167</strain>
    </source>
</reference>
<evidence type="ECO:0000313" key="3">
    <source>
        <dbReference type="EMBL" id="KAL1867207.1"/>
    </source>
</evidence>
<dbReference type="PANTHER" id="PTHR28022:SF1">
    <property type="entry name" value="GPI MANNOSYLTRANSFERASE 2 SUBUNIT PGA1"/>
    <property type="match status" value="1"/>
</dbReference>
<evidence type="ECO:0000313" key="4">
    <source>
        <dbReference type="Proteomes" id="UP001583193"/>
    </source>
</evidence>
<dbReference type="PANTHER" id="PTHR28022">
    <property type="entry name" value="GPI MANNOSYLTRANSFERASE 2 SUBUNIT PGA1"/>
    <property type="match status" value="1"/>
</dbReference>
<comment type="caution">
    <text evidence="3">The sequence shown here is derived from an EMBL/GenBank/DDBJ whole genome shotgun (WGS) entry which is preliminary data.</text>
</comment>
<evidence type="ECO:0000256" key="2">
    <source>
        <dbReference type="SAM" id="SignalP"/>
    </source>
</evidence>
<dbReference type="Proteomes" id="UP001583193">
    <property type="component" value="Unassembled WGS sequence"/>
</dbReference>
<dbReference type="EMBL" id="JAVDPF010000045">
    <property type="protein sequence ID" value="KAL1867207.1"/>
    <property type="molecule type" value="Genomic_DNA"/>
</dbReference>
<gene>
    <name evidence="3" type="ORF">Plec18167_008748</name>
</gene>
<name>A0ABR3WUT6_9EURO</name>
<accession>A0ABR3WUT6</accession>
<sequence>MHLLTPLFALALALLIPPSAANTEKTIFLAPQPLPIPSLQDPITDDLGLERLSPEAPVLRTYLNASFPTEHAPSGSESWFFLEDLNPGQRYEVRVCWLATTKQPTAFRLETYTLPAILEDDPALLSAITAFSASRLASVEAIKPSSQDDTLASFDAAHHTPPSASSPAPRDSVLFLRVYAAADYFTLDQDLMRSPRPVPVDLILDPYLLNVFPRSLVPTAGWIVVVAGLAWVVGGFAVRLVQGVAREAEKNEEEGKKRR</sequence>
<dbReference type="InterPro" id="IPR019433">
    <property type="entry name" value="GPI_ManTrfase_II_coact_Pga1"/>
</dbReference>
<protein>
    <submittedName>
        <fullName evidence="3">Uncharacterized protein</fullName>
    </submittedName>
</protein>
<proteinExistence type="predicted"/>
<organism evidence="3 4">
    <name type="scientific">Paecilomyces lecythidis</name>
    <dbReference type="NCBI Taxonomy" id="3004212"/>
    <lineage>
        <taxon>Eukaryota</taxon>
        <taxon>Fungi</taxon>
        <taxon>Dikarya</taxon>
        <taxon>Ascomycota</taxon>
        <taxon>Pezizomycotina</taxon>
        <taxon>Eurotiomycetes</taxon>
        <taxon>Eurotiomycetidae</taxon>
        <taxon>Eurotiales</taxon>
        <taxon>Thermoascaceae</taxon>
        <taxon>Paecilomyces</taxon>
    </lineage>
</organism>